<reference evidence="3" key="1">
    <citation type="submission" date="2021-02" db="EMBL/GenBank/DDBJ databases">
        <authorList>
            <person name="Cremers G."/>
            <person name="Picone N."/>
        </authorList>
    </citation>
    <scope>NUCLEOTIDE SEQUENCE</scope>
    <source>
        <strain evidence="3">PQ17</strain>
    </source>
</reference>
<protein>
    <submittedName>
        <fullName evidence="3">Organic solvents resistance ABC-type transport system, periplasmic component</fullName>
    </submittedName>
</protein>
<dbReference type="InterPro" id="IPR003399">
    <property type="entry name" value="Mce/MlaD"/>
</dbReference>
<organism evidence="3 4">
    <name type="scientific">Candidatus Methylacidithermus pantelleriae</name>
    <dbReference type="NCBI Taxonomy" id="2744239"/>
    <lineage>
        <taxon>Bacteria</taxon>
        <taxon>Pseudomonadati</taxon>
        <taxon>Verrucomicrobiota</taxon>
        <taxon>Methylacidiphilae</taxon>
        <taxon>Methylacidiphilales</taxon>
        <taxon>Methylacidiphilaceae</taxon>
        <taxon>Candidatus Methylacidithermus</taxon>
    </lineage>
</organism>
<dbReference type="RefSeq" id="WP_174582859.1">
    <property type="nucleotide sequence ID" value="NZ_CAJNOB010000005.1"/>
</dbReference>
<keyword evidence="1" id="KW-0472">Membrane</keyword>
<dbReference type="Pfam" id="PF02470">
    <property type="entry name" value="MlaD"/>
    <property type="match status" value="1"/>
</dbReference>
<keyword evidence="4" id="KW-1185">Reference proteome</keyword>
<gene>
    <name evidence="3" type="primary">ttg2C</name>
    <name evidence="3" type="ORF">MPNT_130044</name>
</gene>
<feature type="transmembrane region" description="Helical" evidence="1">
    <location>
        <begin position="14"/>
        <end position="34"/>
    </location>
</feature>
<comment type="caution">
    <text evidence="3">The sequence shown here is derived from an EMBL/GenBank/DDBJ whole genome shotgun (WGS) entry which is preliminary data.</text>
</comment>
<proteinExistence type="predicted"/>
<dbReference type="AlphaFoldDB" id="A0A8J2BNC4"/>
<accession>A0A8J2BNC4</accession>
<dbReference type="EMBL" id="CAJNOB010000005">
    <property type="protein sequence ID" value="CAF0693021.1"/>
    <property type="molecule type" value="Genomic_DNA"/>
</dbReference>
<evidence type="ECO:0000313" key="3">
    <source>
        <dbReference type="EMBL" id="CAF0693021.1"/>
    </source>
</evidence>
<name>A0A8J2BNC4_9BACT</name>
<dbReference type="PANTHER" id="PTHR33371">
    <property type="entry name" value="INTERMEMBRANE PHOSPHOLIPID TRANSPORT SYSTEM BINDING PROTEIN MLAD-RELATED"/>
    <property type="match status" value="1"/>
</dbReference>
<evidence type="ECO:0000313" key="4">
    <source>
        <dbReference type="Proteomes" id="UP000663859"/>
    </source>
</evidence>
<feature type="domain" description="Mce/MlaD" evidence="2">
    <location>
        <begin position="43"/>
        <end position="121"/>
    </location>
</feature>
<keyword evidence="1" id="KW-1133">Transmembrane helix</keyword>
<sequence length="264" mass="28982">MVGSNVPRQELLEIRVGAFLLAGLLVVGCLVVAFGRFGERFEPTYTITVEFPNAYGLLKGAPVTFAGAPVGRVASAPRQINEGRAVEVDLRIYSRAKIRKDAEFRIVEVGMLGDRAVEVTPKGDQAPFLQNGDRVQGVASARVSDLAASAKPVIQNLEASSQEIRELLLKVNEKLLTDDTTRDLKETLRHLRSATARLDTILAQAQRGKGSLGRLLNDPRLAEDLSAFVYNLRKRGILFYTDVAGREAEKKKDSNPSLQFRKGH</sequence>
<keyword evidence="1" id="KW-0812">Transmembrane</keyword>
<dbReference type="InterPro" id="IPR052336">
    <property type="entry name" value="MlaD_Phospholipid_Transporter"/>
</dbReference>
<dbReference type="Proteomes" id="UP000663859">
    <property type="component" value="Unassembled WGS sequence"/>
</dbReference>
<evidence type="ECO:0000256" key="1">
    <source>
        <dbReference type="SAM" id="Phobius"/>
    </source>
</evidence>
<dbReference type="PANTHER" id="PTHR33371:SF4">
    <property type="entry name" value="INTERMEMBRANE PHOSPHOLIPID TRANSPORT SYSTEM BINDING PROTEIN MLAD"/>
    <property type="match status" value="1"/>
</dbReference>
<evidence type="ECO:0000259" key="2">
    <source>
        <dbReference type="Pfam" id="PF02470"/>
    </source>
</evidence>